<dbReference type="Proteomes" id="UP000249166">
    <property type="component" value="Unassembled WGS sequence"/>
</dbReference>
<gene>
    <name evidence="2" type="ORF">DBZ45_10680</name>
</gene>
<evidence type="ECO:0000256" key="1">
    <source>
        <dbReference type="SAM" id="Phobius"/>
    </source>
</evidence>
<evidence type="ECO:0000313" key="2">
    <source>
        <dbReference type="EMBL" id="RAM37375.1"/>
    </source>
</evidence>
<reference evidence="2 3" key="1">
    <citation type="submission" date="2018-04" db="EMBL/GenBank/DDBJ databases">
        <title>Bacteria isolated from cave deposits of Manipur.</title>
        <authorList>
            <person name="Sahoo D."/>
            <person name="Sarangthem I."/>
            <person name="Nandeibam J."/>
        </authorList>
    </citation>
    <scope>NUCLEOTIDE SEQUENCE [LARGE SCALE GENOMIC DNA]</scope>
    <source>
        <strain evidence="3">mrc11</strain>
    </source>
</reference>
<organism evidence="2 3">
    <name type="scientific">Arthrobacter globiformis</name>
    <dbReference type="NCBI Taxonomy" id="1665"/>
    <lineage>
        <taxon>Bacteria</taxon>
        <taxon>Bacillati</taxon>
        <taxon>Actinomycetota</taxon>
        <taxon>Actinomycetes</taxon>
        <taxon>Micrococcales</taxon>
        <taxon>Micrococcaceae</taxon>
        <taxon>Arthrobacter</taxon>
    </lineage>
</organism>
<keyword evidence="1" id="KW-0812">Transmembrane</keyword>
<dbReference type="OrthoDB" id="4943739at2"/>
<proteinExistence type="predicted"/>
<keyword evidence="1" id="KW-1133">Transmembrane helix</keyword>
<evidence type="ECO:0000313" key="3">
    <source>
        <dbReference type="Proteomes" id="UP000249166"/>
    </source>
</evidence>
<comment type="caution">
    <text evidence="2">The sequence shown here is derived from an EMBL/GenBank/DDBJ whole genome shotgun (WGS) entry which is preliminary data.</text>
</comment>
<dbReference type="EMBL" id="QLNP01000074">
    <property type="protein sequence ID" value="RAM37375.1"/>
    <property type="molecule type" value="Genomic_DNA"/>
</dbReference>
<protein>
    <submittedName>
        <fullName evidence="2">Uncharacterized protein</fullName>
    </submittedName>
</protein>
<feature type="transmembrane region" description="Helical" evidence="1">
    <location>
        <begin position="53"/>
        <end position="72"/>
    </location>
</feature>
<name>A0A328HIT5_ARTGO</name>
<feature type="transmembrane region" description="Helical" evidence="1">
    <location>
        <begin position="78"/>
        <end position="99"/>
    </location>
</feature>
<keyword evidence="1" id="KW-0472">Membrane</keyword>
<sequence length="108" mass="11723">MTLIGYGIARANWHIWLPGPAEQEEVWIGSRYIYAGCALSLASGIWSHVRGNPVWVTVCAGLPGILVGWAALQNPYDLKRQLAAVVTFPLALAGAAAVLRARGRRQRD</sequence>
<accession>A0A328HIT5</accession>
<dbReference type="AlphaFoldDB" id="A0A328HIT5"/>